<dbReference type="EMBL" id="MCGH01000002">
    <property type="protein sequence ID" value="ODM07160.1"/>
    <property type="molecule type" value="Genomic_DNA"/>
</dbReference>
<comment type="caution">
    <text evidence="3">The sequence shown here is derived from an EMBL/GenBank/DDBJ whole genome shotgun (WGS) entry which is preliminary data.</text>
</comment>
<sequence length="70" mass="8352">MTQTIQESVKMLEMLPESEQEFASQFIRRLVLAWDPDFTKLTQEERKRLEASEQRIDSGEYVKDSDVNWN</sequence>
<evidence type="ECO:0000313" key="6">
    <source>
        <dbReference type="Proteomes" id="UP000094869"/>
    </source>
</evidence>
<name>A0A1E3UNL4_9FIRM</name>
<dbReference type="Proteomes" id="UP000094067">
    <property type="component" value="Unassembled WGS sequence"/>
</dbReference>
<dbReference type="EMBL" id="MEHD01000036">
    <property type="protein sequence ID" value="ODR50241.1"/>
    <property type="molecule type" value="Genomic_DNA"/>
</dbReference>
<evidence type="ECO:0000313" key="1">
    <source>
        <dbReference type="EMBL" id="ODM07160.1"/>
    </source>
</evidence>
<dbReference type="AlphaFoldDB" id="A0A1E3UNL4"/>
<proteinExistence type="predicted"/>
<reference evidence="2 6" key="2">
    <citation type="submission" date="2016-08" db="EMBL/GenBank/DDBJ databases">
        <title>Characterization of Isolates of Eisenbergiella tayi Derived from Blood Cultures, Using Whole Genome Sequencing.</title>
        <authorList>
            <person name="Bernier A.-M."/>
            <person name="Burdz T."/>
            <person name="Wiebe D."/>
            <person name="Bernard K."/>
        </authorList>
    </citation>
    <scope>NUCLEOTIDE SEQUENCE [LARGE SCALE GENOMIC DNA]</scope>
    <source>
        <strain evidence="2 6">NML120146</strain>
    </source>
</reference>
<evidence type="ECO:0000313" key="3">
    <source>
        <dbReference type="EMBL" id="ODR55272.1"/>
    </source>
</evidence>
<dbReference type="Proteomes" id="UP000094869">
    <property type="component" value="Unassembled WGS sequence"/>
</dbReference>
<reference evidence="1 4" key="1">
    <citation type="submission" date="2016-07" db="EMBL/GenBank/DDBJ databases">
        <title>Characterization of isolates of Eisenbergiella tayi derived from blood cultures, using whole genome sequencing.</title>
        <authorList>
            <person name="Burdz T."/>
            <person name="Wiebe D."/>
            <person name="Huynh C."/>
            <person name="Bernard K."/>
        </authorList>
    </citation>
    <scope>NUCLEOTIDE SEQUENCE [LARGE SCALE GENOMIC DNA]</scope>
    <source>
        <strain evidence="1 4">NML 110608</strain>
    </source>
</reference>
<dbReference type="Proteomes" id="UP000094271">
    <property type="component" value="Unassembled WGS sequence"/>
</dbReference>
<organism evidence="3 5">
    <name type="scientific">Eisenbergiella tayi</name>
    <dbReference type="NCBI Taxonomy" id="1432052"/>
    <lineage>
        <taxon>Bacteria</taxon>
        <taxon>Bacillati</taxon>
        <taxon>Bacillota</taxon>
        <taxon>Clostridia</taxon>
        <taxon>Lachnospirales</taxon>
        <taxon>Lachnospiraceae</taxon>
        <taxon>Eisenbergiella</taxon>
    </lineage>
</organism>
<accession>A0A1E3UNL4</accession>
<dbReference type="OrthoDB" id="1799023at2"/>
<evidence type="ECO:0000313" key="5">
    <source>
        <dbReference type="Proteomes" id="UP000094271"/>
    </source>
</evidence>
<dbReference type="PATRIC" id="fig|1432052.4.peg.3397"/>
<keyword evidence="6" id="KW-1185">Reference proteome</keyword>
<dbReference type="RefSeq" id="WP_009253577.1">
    <property type="nucleotide sequence ID" value="NZ_CABMHK010000082.1"/>
</dbReference>
<evidence type="ECO:0000313" key="2">
    <source>
        <dbReference type="EMBL" id="ODR50241.1"/>
    </source>
</evidence>
<dbReference type="EMBL" id="MEHA01000002">
    <property type="protein sequence ID" value="ODR55272.1"/>
    <property type="molecule type" value="Genomic_DNA"/>
</dbReference>
<protein>
    <submittedName>
        <fullName evidence="3">Uncharacterized protein</fullName>
    </submittedName>
</protein>
<gene>
    <name evidence="3" type="ORF">BEI59_04410</name>
    <name evidence="1" type="ORF">BEI61_03050</name>
    <name evidence="2" type="ORF">BEI63_24065</name>
</gene>
<evidence type="ECO:0000313" key="4">
    <source>
        <dbReference type="Proteomes" id="UP000094067"/>
    </source>
</evidence>
<reference evidence="3 5" key="3">
    <citation type="submission" date="2016-08" db="EMBL/GenBank/DDBJ databases">
        <authorList>
            <person name="Seilhamer J.J."/>
        </authorList>
    </citation>
    <scope>NUCLEOTIDE SEQUENCE [LARGE SCALE GENOMIC DNA]</scope>
    <source>
        <strain evidence="3 5">NML150140-1</strain>
    </source>
</reference>